<dbReference type="GO" id="GO:0003824">
    <property type="term" value="F:catalytic activity"/>
    <property type="evidence" value="ECO:0007669"/>
    <property type="project" value="InterPro"/>
</dbReference>
<dbReference type="SUPFAM" id="SSF53167">
    <property type="entry name" value="Purine and uridine phosphorylases"/>
    <property type="match status" value="1"/>
</dbReference>
<dbReference type="Proteomes" id="UP001313282">
    <property type="component" value="Unassembled WGS sequence"/>
</dbReference>
<dbReference type="InterPro" id="IPR053137">
    <property type="entry name" value="NLR-like"/>
</dbReference>
<dbReference type="Gene3D" id="3.40.50.1580">
    <property type="entry name" value="Nucleoside phosphorylase domain"/>
    <property type="match status" value="1"/>
</dbReference>
<dbReference type="GO" id="GO:0009116">
    <property type="term" value="P:nucleoside metabolic process"/>
    <property type="evidence" value="ECO:0007669"/>
    <property type="project" value="InterPro"/>
</dbReference>
<name>A0AAN8RH32_9PEZI</name>
<sequence length="336" mass="36049">MSGSNTTNTAAFTVAWICAIQTEYEASKAFLDEKFAPPAVPPTDPNEYTVGRIGAHNVVIAALPHGEYGLSSATGVIKHLLRSFTNVRVCLMVGIGGGAPGAKQDIRLGDVVVSYPGSGHTGVFQYDFDKALMSIRDGKSRQGSIQRKSLDPPPTVLLQGVDSLRLKYNSKGQQIEQSVENVLRKSNQQLNPKAYSRPEQGTDKLYKPNIIHPERATDCAACGNDASKLLARPGRAKGKGITVHHGLIASANQVLKSAAVRDQLIAEMGVLCFEMEASGLMDHFPCLIIRGICDYSDSHKSKNWQGYAAMVAAAYAKDLLNEISPSKIAAAAVVRV</sequence>
<dbReference type="EMBL" id="JAVHNR010000005">
    <property type="protein sequence ID" value="KAK6342761.1"/>
    <property type="molecule type" value="Genomic_DNA"/>
</dbReference>
<dbReference type="PANTHER" id="PTHR46082">
    <property type="entry name" value="ATP/GTP-BINDING PROTEIN-RELATED"/>
    <property type="match status" value="1"/>
</dbReference>
<keyword evidence="3" id="KW-1185">Reference proteome</keyword>
<dbReference type="InterPro" id="IPR000845">
    <property type="entry name" value="Nucleoside_phosphorylase_d"/>
</dbReference>
<dbReference type="InterPro" id="IPR035994">
    <property type="entry name" value="Nucleoside_phosphorylase_sf"/>
</dbReference>
<organism evidence="2 3">
    <name type="scientific">Orbilia javanica</name>
    <dbReference type="NCBI Taxonomy" id="47235"/>
    <lineage>
        <taxon>Eukaryota</taxon>
        <taxon>Fungi</taxon>
        <taxon>Dikarya</taxon>
        <taxon>Ascomycota</taxon>
        <taxon>Pezizomycotina</taxon>
        <taxon>Orbiliomycetes</taxon>
        <taxon>Orbiliales</taxon>
        <taxon>Orbiliaceae</taxon>
        <taxon>Orbilia</taxon>
    </lineage>
</organism>
<dbReference type="AlphaFoldDB" id="A0AAN8RH32"/>
<proteinExistence type="predicted"/>
<comment type="caution">
    <text evidence="2">The sequence shown here is derived from an EMBL/GenBank/DDBJ whole genome shotgun (WGS) entry which is preliminary data.</text>
</comment>
<evidence type="ECO:0000313" key="3">
    <source>
        <dbReference type="Proteomes" id="UP001313282"/>
    </source>
</evidence>
<accession>A0AAN8RH32</accession>
<evidence type="ECO:0000259" key="1">
    <source>
        <dbReference type="Pfam" id="PF01048"/>
    </source>
</evidence>
<evidence type="ECO:0000313" key="2">
    <source>
        <dbReference type="EMBL" id="KAK6342761.1"/>
    </source>
</evidence>
<dbReference type="PANTHER" id="PTHR46082:SF11">
    <property type="entry name" value="AAA+ ATPASE DOMAIN-CONTAINING PROTEIN-RELATED"/>
    <property type="match status" value="1"/>
</dbReference>
<protein>
    <recommendedName>
        <fullName evidence="1">Nucleoside phosphorylase domain-containing protein</fullName>
    </recommendedName>
</protein>
<feature type="domain" description="Nucleoside phosphorylase" evidence="1">
    <location>
        <begin position="201"/>
        <end position="300"/>
    </location>
</feature>
<reference evidence="2 3" key="1">
    <citation type="submission" date="2019-10" db="EMBL/GenBank/DDBJ databases">
        <authorList>
            <person name="Palmer J.M."/>
        </authorList>
    </citation>
    <scope>NUCLEOTIDE SEQUENCE [LARGE SCALE GENOMIC DNA]</scope>
    <source>
        <strain evidence="2 3">TWF718</strain>
    </source>
</reference>
<gene>
    <name evidence="2" type="ORF">TWF718_008149</name>
</gene>
<dbReference type="Pfam" id="PF01048">
    <property type="entry name" value="PNP_UDP_1"/>
    <property type="match status" value="1"/>
</dbReference>